<dbReference type="CDD" id="cd00037">
    <property type="entry name" value="CLECT"/>
    <property type="match status" value="1"/>
</dbReference>
<accession>A0A226DC72</accession>
<proteinExistence type="predicted"/>
<dbReference type="EMBL" id="LNIX01000026">
    <property type="protein sequence ID" value="OXA42241.1"/>
    <property type="molecule type" value="Genomic_DNA"/>
</dbReference>
<evidence type="ECO:0000256" key="1">
    <source>
        <dbReference type="SAM" id="SignalP"/>
    </source>
</evidence>
<feature type="signal peptide" evidence="1">
    <location>
        <begin position="1"/>
        <end position="19"/>
    </location>
</feature>
<evidence type="ECO:0000259" key="2">
    <source>
        <dbReference type="PROSITE" id="PS50041"/>
    </source>
</evidence>
<dbReference type="PROSITE" id="PS50041">
    <property type="entry name" value="C_TYPE_LECTIN_2"/>
    <property type="match status" value="1"/>
</dbReference>
<dbReference type="InterPro" id="IPR001304">
    <property type="entry name" value="C-type_lectin-like"/>
</dbReference>
<reference evidence="3 4" key="1">
    <citation type="submission" date="2015-12" db="EMBL/GenBank/DDBJ databases">
        <title>The genome of Folsomia candida.</title>
        <authorList>
            <person name="Faddeeva A."/>
            <person name="Derks M.F."/>
            <person name="Anvar Y."/>
            <person name="Smit S."/>
            <person name="Van Straalen N."/>
            <person name="Roelofs D."/>
        </authorList>
    </citation>
    <scope>NUCLEOTIDE SEQUENCE [LARGE SCALE GENOMIC DNA]</scope>
    <source>
        <strain evidence="3 4">VU population</strain>
        <tissue evidence="3">Whole body</tissue>
    </source>
</reference>
<organism evidence="3 4">
    <name type="scientific">Folsomia candida</name>
    <name type="common">Springtail</name>
    <dbReference type="NCBI Taxonomy" id="158441"/>
    <lineage>
        <taxon>Eukaryota</taxon>
        <taxon>Metazoa</taxon>
        <taxon>Ecdysozoa</taxon>
        <taxon>Arthropoda</taxon>
        <taxon>Hexapoda</taxon>
        <taxon>Collembola</taxon>
        <taxon>Entomobryomorpha</taxon>
        <taxon>Isotomoidea</taxon>
        <taxon>Isotomidae</taxon>
        <taxon>Proisotominae</taxon>
        <taxon>Folsomia</taxon>
    </lineage>
</organism>
<dbReference type="Gene3D" id="3.10.100.10">
    <property type="entry name" value="Mannose-Binding Protein A, subunit A"/>
    <property type="match status" value="1"/>
</dbReference>
<dbReference type="InterPro" id="IPR016187">
    <property type="entry name" value="CTDL_fold"/>
</dbReference>
<evidence type="ECO:0000313" key="4">
    <source>
        <dbReference type="Proteomes" id="UP000198287"/>
    </source>
</evidence>
<name>A0A226DC72_FOLCA</name>
<keyword evidence="1" id="KW-0732">Signal</keyword>
<sequence length="183" mass="20249">MSLSFVFLVVVGLVGIASGSDVIKVNSVEFGELEFIPLGNFSTTGSNGRIEEIYWFTTSRELVADNANKICESLGTGAKAAALLTPEINVAAKSFLDSQDIPNAWTSGQDFVTNGAFFWRTQTRNIPFTYEDFEKVAPFPNPNCQCVSIERIKLPGCDPNLCKGNYKWFEKPCSEKKRLLCQL</sequence>
<evidence type="ECO:0000313" key="3">
    <source>
        <dbReference type="EMBL" id="OXA42241.1"/>
    </source>
</evidence>
<feature type="domain" description="C-type lectin" evidence="2">
    <location>
        <begin position="54"/>
        <end position="182"/>
    </location>
</feature>
<dbReference type="AlphaFoldDB" id="A0A226DC72"/>
<feature type="chain" id="PRO_5012126866" description="C-type lectin domain-containing protein" evidence="1">
    <location>
        <begin position="20"/>
        <end position="183"/>
    </location>
</feature>
<comment type="caution">
    <text evidence="3">The sequence shown here is derived from an EMBL/GenBank/DDBJ whole genome shotgun (WGS) entry which is preliminary data.</text>
</comment>
<gene>
    <name evidence="3" type="ORF">Fcan01_22830</name>
</gene>
<dbReference type="Proteomes" id="UP000198287">
    <property type="component" value="Unassembled WGS sequence"/>
</dbReference>
<dbReference type="SUPFAM" id="SSF56436">
    <property type="entry name" value="C-type lectin-like"/>
    <property type="match status" value="1"/>
</dbReference>
<keyword evidence="4" id="KW-1185">Reference proteome</keyword>
<protein>
    <recommendedName>
        <fullName evidence="2">C-type lectin domain-containing protein</fullName>
    </recommendedName>
</protein>
<dbReference type="InterPro" id="IPR016186">
    <property type="entry name" value="C-type_lectin-like/link_sf"/>
</dbReference>